<evidence type="ECO:0000256" key="8">
    <source>
        <dbReference type="ARBA" id="ARBA00023136"/>
    </source>
</evidence>
<dbReference type="GO" id="GO:0005743">
    <property type="term" value="C:mitochondrial inner membrane"/>
    <property type="evidence" value="ECO:0007669"/>
    <property type="project" value="UniProtKB-SubCell"/>
</dbReference>
<comment type="function">
    <text evidence="9">Accessory subunit of the mitochondrial membrane respiratory chain NADH dehydrogenase (Complex I), that is believed not to be involved in catalysis. Complex I functions in the transfer of electrons from NADH to the respiratory chain. The immediate electron acceptor for the enzyme is believed to be ubiquinone.</text>
</comment>
<dbReference type="PANTHER" id="PTHR12219:SF8">
    <property type="entry name" value="NADH DEHYDROGENASE [UBIQUINONE] IRON-SULFUR PROTEIN 4, MITOCHONDRIAL"/>
    <property type="match status" value="1"/>
</dbReference>
<comment type="subcellular location">
    <subcellularLocation>
        <location evidence="9">Mitochondrion inner membrane</location>
        <topology evidence="9">Peripheral membrane protein</topology>
        <orientation evidence="9">Matrix side</orientation>
    </subcellularLocation>
</comment>
<dbReference type="eggNOG" id="KOG3389">
    <property type="taxonomic scope" value="Eukaryota"/>
</dbReference>
<dbReference type="GO" id="GO:0022900">
    <property type="term" value="P:electron transport chain"/>
    <property type="evidence" value="ECO:0007669"/>
    <property type="project" value="InterPro"/>
</dbReference>
<dbReference type="AlphaFoldDB" id="A0A1D6II44"/>
<keyword evidence="3 9" id="KW-0679">Respiratory chain</keyword>
<evidence type="ECO:0000256" key="5">
    <source>
        <dbReference type="ARBA" id="ARBA00022946"/>
    </source>
</evidence>
<dbReference type="InterPro" id="IPR038532">
    <property type="entry name" value="NDUFS4-like_sf"/>
</dbReference>
<protein>
    <recommendedName>
        <fullName evidence="9">NADH dehydrogenase [ubiquinone] iron-sulfur protein 4, mitochondrial</fullName>
    </recommendedName>
</protein>
<dbReference type="Gene3D" id="3.30.160.190">
    <property type="entry name" value="atu1810 like domain"/>
    <property type="match status" value="1"/>
</dbReference>
<sequence length="123" mass="13405">MAAPLRRSLPSLGRALLTPAPARMLSAEASDALVEIKPGEIGMVSGIPEEHLRRKEWASLCLLLQVFVMKMGRWENPLMGWTSTGDPYANVGEAGLTFDSAESAKAFAEKHGWNYVVGLLFSM</sequence>
<dbReference type="PaxDb" id="4577-GRMZM2G105207_P02"/>
<accession>A0A1D6II44</accession>
<organism evidence="10">
    <name type="scientific">Zea mays</name>
    <name type="common">Maize</name>
    <dbReference type="NCBI Taxonomy" id="4577"/>
    <lineage>
        <taxon>Eukaryota</taxon>
        <taxon>Viridiplantae</taxon>
        <taxon>Streptophyta</taxon>
        <taxon>Embryophyta</taxon>
        <taxon>Tracheophyta</taxon>
        <taxon>Spermatophyta</taxon>
        <taxon>Magnoliopsida</taxon>
        <taxon>Liliopsida</taxon>
        <taxon>Poales</taxon>
        <taxon>Poaceae</taxon>
        <taxon>PACMAD clade</taxon>
        <taxon>Panicoideae</taxon>
        <taxon>Andropogonodae</taxon>
        <taxon>Andropogoneae</taxon>
        <taxon>Tripsacinae</taxon>
        <taxon>Zea</taxon>
    </lineage>
</organism>
<comment type="similarity">
    <text evidence="1 9">Belongs to the complex I NDUFS4 subunit family.</text>
</comment>
<reference evidence="10" key="1">
    <citation type="submission" date="2015-12" db="EMBL/GenBank/DDBJ databases">
        <title>Update maize B73 reference genome by single molecule sequencing technologies.</title>
        <authorList>
            <consortium name="Maize Genome Sequencing Project"/>
            <person name="Ware D."/>
        </authorList>
    </citation>
    <scope>NUCLEOTIDE SEQUENCE [LARGE SCALE GENOMIC DNA]</scope>
    <source>
        <tissue evidence="10">Seedling</tissue>
    </source>
</reference>
<keyword evidence="7 9" id="KW-0496">Mitochondrion</keyword>
<keyword evidence="4 9" id="KW-0999">Mitochondrion inner membrane</keyword>
<evidence type="ECO:0000256" key="6">
    <source>
        <dbReference type="ARBA" id="ARBA00022982"/>
    </source>
</evidence>
<evidence type="ECO:0000256" key="7">
    <source>
        <dbReference type="ARBA" id="ARBA00023128"/>
    </source>
</evidence>
<evidence type="ECO:0000256" key="9">
    <source>
        <dbReference type="RuleBase" id="RU367010"/>
    </source>
</evidence>
<gene>
    <name evidence="10" type="ORF">ZEAMMB73_Zm00001d021958</name>
</gene>
<evidence type="ECO:0000256" key="2">
    <source>
        <dbReference type="ARBA" id="ARBA00022448"/>
    </source>
</evidence>
<keyword evidence="2 9" id="KW-0813">Transport</keyword>
<proteinExistence type="inferred from homology"/>
<keyword evidence="10" id="KW-0830">Ubiquinone</keyword>
<evidence type="ECO:0000256" key="3">
    <source>
        <dbReference type="ARBA" id="ARBA00022660"/>
    </source>
</evidence>
<name>A0A1D6II44_MAIZE</name>
<evidence type="ECO:0000256" key="4">
    <source>
        <dbReference type="ARBA" id="ARBA00022792"/>
    </source>
</evidence>
<keyword evidence="8 9" id="KW-0472">Membrane</keyword>
<keyword evidence="5 9" id="KW-0809">Transit peptide</keyword>
<dbReference type="Pfam" id="PF04800">
    <property type="entry name" value="NDUS4"/>
    <property type="match status" value="1"/>
</dbReference>
<evidence type="ECO:0000313" key="10">
    <source>
        <dbReference type="EMBL" id="ONM59160.1"/>
    </source>
</evidence>
<evidence type="ECO:0000256" key="1">
    <source>
        <dbReference type="ARBA" id="ARBA00005882"/>
    </source>
</evidence>
<dbReference type="EMBL" id="CM007650">
    <property type="protein sequence ID" value="ONM59160.1"/>
    <property type="molecule type" value="Genomic_DNA"/>
</dbReference>
<dbReference type="InterPro" id="IPR006885">
    <property type="entry name" value="NADH_UbQ_FeS_4_mit-like"/>
</dbReference>
<dbReference type="PANTHER" id="PTHR12219">
    <property type="entry name" value="NADH-UBIQUINONE OXIDOREDUCTASE"/>
    <property type="match status" value="1"/>
</dbReference>
<keyword evidence="6 9" id="KW-0249">Electron transport</keyword>
<dbReference type="ExpressionAtlas" id="A0A1D6II44">
    <property type="expression patterns" value="baseline and differential"/>
</dbReference>